<evidence type="ECO:0000256" key="4">
    <source>
        <dbReference type="ARBA" id="ARBA00022679"/>
    </source>
</evidence>
<dbReference type="PROSITE" id="PS50109">
    <property type="entry name" value="HIS_KIN"/>
    <property type="match status" value="1"/>
</dbReference>
<keyword evidence="11" id="KW-0812">Transmembrane</keyword>
<dbReference type="InterPro" id="IPR003594">
    <property type="entry name" value="HATPase_dom"/>
</dbReference>
<dbReference type="EMBL" id="JABBFW010000016">
    <property type="protein sequence ID" value="NML17238.1"/>
    <property type="molecule type" value="Genomic_DNA"/>
</dbReference>
<evidence type="ECO:0000259" key="12">
    <source>
        <dbReference type="PROSITE" id="PS50109"/>
    </source>
</evidence>
<accession>A0A848FD09</accession>
<proteinExistence type="predicted"/>
<name>A0A848FD09_9BURK</name>
<dbReference type="InterPro" id="IPR036097">
    <property type="entry name" value="HisK_dim/P_sf"/>
</dbReference>
<dbReference type="CDD" id="cd00082">
    <property type="entry name" value="HisKA"/>
    <property type="match status" value="1"/>
</dbReference>
<evidence type="ECO:0000256" key="6">
    <source>
        <dbReference type="ARBA" id="ARBA00022777"/>
    </source>
</evidence>
<evidence type="ECO:0000256" key="10">
    <source>
        <dbReference type="ARBA" id="ARBA00070152"/>
    </source>
</evidence>
<comment type="caution">
    <text evidence="13">The sequence shown here is derived from an EMBL/GenBank/DDBJ whole genome shotgun (WGS) entry which is preliminary data.</text>
</comment>
<dbReference type="SMART" id="SM00388">
    <property type="entry name" value="HisKA"/>
    <property type="match status" value="1"/>
</dbReference>
<comment type="function">
    <text evidence="9">Member of the two-component regulatory system BvgS/BvgA. Phosphorylates BvgA via a four-step phosphorelay in response to environmental signals.</text>
</comment>
<dbReference type="Proteomes" id="UP000574067">
    <property type="component" value="Unassembled WGS sequence"/>
</dbReference>
<dbReference type="Pfam" id="PF02518">
    <property type="entry name" value="HATPase_c"/>
    <property type="match status" value="1"/>
</dbReference>
<dbReference type="AlphaFoldDB" id="A0A848FD09"/>
<evidence type="ECO:0000256" key="5">
    <source>
        <dbReference type="ARBA" id="ARBA00022729"/>
    </source>
</evidence>
<keyword evidence="4" id="KW-0808">Transferase</keyword>
<dbReference type="RefSeq" id="WP_169162145.1">
    <property type="nucleotide sequence ID" value="NZ_JABBFW010000016.1"/>
</dbReference>
<keyword evidence="14" id="KW-1185">Reference proteome</keyword>
<evidence type="ECO:0000256" key="9">
    <source>
        <dbReference type="ARBA" id="ARBA00058004"/>
    </source>
</evidence>
<feature type="transmembrane region" description="Helical" evidence="11">
    <location>
        <begin position="21"/>
        <end position="44"/>
    </location>
</feature>
<evidence type="ECO:0000256" key="7">
    <source>
        <dbReference type="ARBA" id="ARBA00023012"/>
    </source>
</evidence>
<dbReference type="FunFam" id="3.30.565.10:FF:000010">
    <property type="entry name" value="Sensor histidine kinase RcsC"/>
    <property type="match status" value="1"/>
</dbReference>
<dbReference type="Gene3D" id="1.10.287.130">
    <property type="match status" value="1"/>
</dbReference>
<protein>
    <recommendedName>
        <fullName evidence="10">Virulence sensor protein BvgS</fullName>
        <ecNumber evidence="2">2.7.13.3</ecNumber>
    </recommendedName>
</protein>
<keyword evidence="8" id="KW-0843">Virulence</keyword>
<evidence type="ECO:0000313" key="13">
    <source>
        <dbReference type="EMBL" id="NML17238.1"/>
    </source>
</evidence>
<dbReference type="CDD" id="cd12914">
    <property type="entry name" value="PDC1_DGC_like"/>
    <property type="match status" value="1"/>
</dbReference>
<keyword evidence="5" id="KW-0732">Signal</keyword>
<gene>
    <name evidence="13" type="ORF">HHL10_19880</name>
</gene>
<keyword evidence="3" id="KW-0597">Phosphoprotein</keyword>
<dbReference type="PRINTS" id="PR00344">
    <property type="entry name" value="BCTRLSENSOR"/>
</dbReference>
<evidence type="ECO:0000256" key="3">
    <source>
        <dbReference type="ARBA" id="ARBA00022553"/>
    </source>
</evidence>
<dbReference type="Pfam" id="PF00512">
    <property type="entry name" value="HisKA"/>
    <property type="match status" value="1"/>
</dbReference>
<keyword evidence="11" id="KW-0472">Membrane</keyword>
<dbReference type="Pfam" id="PF22588">
    <property type="entry name" value="dCache_1_like"/>
    <property type="match status" value="1"/>
</dbReference>
<organism evidence="13 14">
    <name type="scientific">Azohydromonas caseinilytica</name>
    <dbReference type="NCBI Taxonomy" id="2728836"/>
    <lineage>
        <taxon>Bacteria</taxon>
        <taxon>Pseudomonadati</taxon>
        <taxon>Pseudomonadota</taxon>
        <taxon>Betaproteobacteria</taxon>
        <taxon>Burkholderiales</taxon>
        <taxon>Sphaerotilaceae</taxon>
        <taxon>Azohydromonas</taxon>
    </lineage>
</organism>
<dbReference type="EC" id="2.7.13.3" evidence="2"/>
<dbReference type="CDD" id="cd12915">
    <property type="entry name" value="PDC2_DGC_like"/>
    <property type="match status" value="1"/>
</dbReference>
<evidence type="ECO:0000256" key="1">
    <source>
        <dbReference type="ARBA" id="ARBA00000085"/>
    </source>
</evidence>
<feature type="transmembrane region" description="Helical" evidence="11">
    <location>
        <begin position="315"/>
        <end position="340"/>
    </location>
</feature>
<comment type="catalytic activity">
    <reaction evidence="1">
        <text>ATP + protein L-histidine = ADP + protein N-phospho-L-histidine.</text>
        <dbReference type="EC" id="2.7.13.3"/>
    </reaction>
</comment>
<dbReference type="InterPro" id="IPR003661">
    <property type="entry name" value="HisK_dim/P_dom"/>
</dbReference>
<evidence type="ECO:0000256" key="2">
    <source>
        <dbReference type="ARBA" id="ARBA00012438"/>
    </source>
</evidence>
<dbReference type="Gene3D" id="3.30.565.10">
    <property type="entry name" value="Histidine kinase-like ATPase, C-terminal domain"/>
    <property type="match status" value="1"/>
</dbReference>
<evidence type="ECO:0000256" key="8">
    <source>
        <dbReference type="ARBA" id="ARBA00023026"/>
    </source>
</evidence>
<dbReference type="InterPro" id="IPR054327">
    <property type="entry name" value="His-kinase-like_sensor"/>
</dbReference>
<dbReference type="InterPro" id="IPR005467">
    <property type="entry name" value="His_kinase_dom"/>
</dbReference>
<evidence type="ECO:0000313" key="14">
    <source>
        <dbReference type="Proteomes" id="UP000574067"/>
    </source>
</evidence>
<dbReference type="SMART" id="SM00387">
    <property type="entry name" value="HATPase_c"/>
    <property type="match status" value="1"/>
</dbReference>
<dbReference type="InterPro" id="IPR004358">
    <property type="entry name" value="Sig_transdc_His_kin-like_C"/>
</dbReference>
<keyword evidence="11" id="KW-1133">Transmembrane helix</keyword>
<sequence length="606" mass="66006">MSSTEALPAPRSTRQPERLREMLVLVAGGVLMLALSLTSALMLWRQREDALATWRLYMDNYSATVAEHARQVVRTANTALGSVVEQVQAQDGDSEARLREIAGTRRMFDFLRERRVEAGLAGDVAVVDLQGQILVNSQAFPPPHVNVHDRDYFKAHLAQPALETFVSAPVLSRDTGRWTFFLSRKIRSRSGHTLGLAITGVEVAYFDRFYGSINLSPEHTAILLLRRDGTLLVRHPQRPGAMTASYRDGPALRALTEALLQGRRSVSLYTETLRAADPGEADARLAVAQALDDYPLAVITTVTETLMLRAWRQTAWLVGLGTLALDAVIAALALWTYVVLRRRRAAIRELATANREKTEFLSTISQEIRAPLHGLLGMTRRLAAALPPLGAQRKELQAMERSNRLLLALVDDLLDYARLEAGRLELERVPFTLAAVAQECVGLFEAEARAKGLKLELYMGAAASGAPVLGDPVRLAQILHNLLSNALRFTLSGSVALGIVPLGPGRWRLTVTDTGVGMTTQQRRRIFEPFTRAEGAPAQGGGGIGLGLSIVKRLVQLHGGTLGVRSEPGQGSEFWCELPLPPAPAEAVAAQTHAEAKVDAEERAPG</sequence>
<keyword evidence="7" id="KW-0902">Two-component regulatory system</keyword>
<keyword evidence="6" id="KW-0418">Kinase</keyword>
<dbReference type="SUPFAM" id="SSF47384">
    <property type="entry name" value="Homodimeric domain of signal transducing histidine kinase"/>
    <property type="match status" value="1"/>
</dbReference>
<dbReference type="PANTHER" id="PTHR43047:SF64">
    <property type="entry name" value="HISTIDINE KINASE CONTAINING CHEY-HOMOLOGOUS RECEIVER DOMAIN AND PAS DOMAIN-RELATED"/>
    <property type="match status" value="1"/>
</dbReference>
<feature type="domain" description="Histidine kinase" evidence="12">
    <location>
        <begin position="363"/>
        <end position="582"/>
    </location>
</feature>
<dbReference type="SUPFAM" id="SSF55874">
    <property type="entry name" value="ATPase domain of HSP90 chaperone/DNA topoisomerase II/histidine kinase"/>
    <property type="match status" value="1"/>
</dbReference>
<dbReference type="Gene3D" id="3.30.450.20">
    <property type="entry name" value="PAS domain"/>
    <property type="match status" value="2"/>
</dbReference>
<reference evidence="13 14" key="1">
    <citation type="submission" date="2020-04" db="EMBL/GenBank/DDBJ databases">
        <title>Azohydromonas sp. isolated from soil.</title>
        <authorList>
            <person name="Dahal R.H."/>
        </authorList>
    </citation>
    <scope>NUCLEOTIDE SEQUENCE [LARGE SCALE GENOMIC DNA]</scope>
    <source>
        <strain evidence="13 14">G-1-1-14</strain>
    </source>
</reference>
<dbReference type="PANTHER" id="PTHR43047">
    <property type="entry name" value="TWO-COMPONENT HISTIDINE PROTEIN KINASE"/>
    <property type="match status" value="1"/>
</dbReference>
<dbReference type="GO" id="GO:0000155">
    <property type="term" value="F:phosphorelay sensor kinase activity"/>
    <property type="evidence" value="ECO:0007669"/>
    <property type="project" value="InterPro"/>
</dbReference>
<dbReference type="InterPro" id="IPR036890">
    <property type="entry name" value="HATPase_C_sf"/>
</dbReference>
<evidence type="ECO:0000256" key="11">
    <source>
        <dbReference type="SAM" id="Phobius"/>
    </source>
</evidence>